<feature type="region of interest" description="Disordered" evidence="6">
    <location>
        <begin position="443"/>
        <end position="482"/>
    </location>
</feature>
<comment type="caution">
    <text evidence="8">The sequence shown here is derived from an EMBL/GenBank/DDBJ whole genome shotgun (WGS) entry which is preliminary data.</text>
</comment>
<dbReference type="EMBL" id="JABCRI010000005">
    <property type="protein sequence ID" value="KAF8405858.1"/>
    <property type="molecule type" value="Genomic_DNA"/>
</dbReference>
<feature type="compositionally biased region" description="Basic and acidic residues" evidence="6">
    <location>
        <begin position="462"/>
        <end position="474"/>
    </location>
</feature>
<dbReference type="PANTHER" id="PTHR33304">
    <property type="match status" value="1"/>
</dbReference>
<dbReference type="AlphaFoldDB" id="A0A835DIU0"/>
<evidence type="ECO:0000256" key="2">
    <source>
        <dbReference type="ARBA" id="ARBA00022771"/>
    </source>
</evidence>
<feature type="compositionally biased region" description="Polar residues" evidence="6">
    <location>
        <begin position="443"/>
        <end position="452"/>
    </location>
</feature>
<dbReference type="Pfam" id="PF23121">
    <property type="entry name" value="SPOC_AIPP2"/>
    <property type="match status" value="1"/>
</dbReference>
<keyword evidence="9" id="KW-1185">Reference proteome</keyword>
<evidence type="ECO:0000256" key="1">
    <source>
        <dbReference type="ARBA" id="ARBA00022723"/>
    </source>
</evidence>
<evidence type="ECO:0000256" key="3">
    <source>
        <dbReference type="ARBA" id="ARBA00022833"/>
    </source>
</evidence>
<protein>
    <recommendedName>
        <fullName evidence="7">AIPP2-like SPOC-like domain-containing protein</fullName>
    </recommendedName>
</protein>
<dbReference type="Gene3D" id="3.30.40.10">
    <property type="entry name" value="Zinc/RING finger domain, C3HC4 (zinc finger)"/>
    <property type="match status" value="1"/>
</dbReference>
<feature type="region of interest" description="Disordered" evidence="6">
    <location>
        <begin position="506"/>
        <end position="529"/>
    </location>
</feature>
<evidence type="ECO:0000256" key="4">
    <source>
        <dbReference type="ARBA" id="ARBA00023015"/>
    </source>
</evidence>
<accession>A0A835DIU0</accession>
<evidence type="ECO:0000256" key="5">
    <source>
        <dbReference type="ARBA" id="ARBA00023163"/>
    </source>
</evidence>
<dbReference type="GO" id="GO:0008270">
    <property type="term" value="F:zinc ion binding"/>
    <property type="evidence" value="ECO:0007669"/>
    <property type="project" value="UniProtKB-KW"/>
</dbReference>
<keyword evidence="5" id="KW-0804">Transcription</keyword>
<dbReference type="InterPro" id="IPR011011">
    <property type="entry name" value="Znf_FYVE_PHD"/>
</dbReference>
<dbReference type="InterPro" id="IPR013083">
    <property type="entry name" value="Znf_RING/FYVE/PHD"/>
</dbReference>
<dbReference type="InterPro" id="IPR056280">
    <property type="entry name" value="AIPP2-like_SPOC"/>
</dbReference>
<dbReference type="OrthoDB" id="1932206at2759"/>
<evidence type="ECO:0000313" key="9">
    <source>
        <dbReference type="Proteomes" id="UP000655225"/>
    </source>
</evidence>
<gene>
    <name evidence="8" type="ORF">HHK36_007935</name>
</gene>
<feature type="compositionally biased region" description="Polar residues" evidence="6">
    <location>
        <begin position="403"/>
        <end position="419"/>
    </location>
</feature>
<keyword evidence="4" id="KW-0805">Transcription regulation</keyword>
<dbReference type="PANTHER" id="PTHR33304:SF49">
    <property type="entry name" value="OS12G0161500 PROTEIN"/>
    <property type="match status" value="1"/>
</dbReference>
<keyword evidence="2" id="KW-0863">Zinc-finger</keyword>
<sequence length="529" mass="58491">MSSSESGVSMADVCQKCGVIGYSELLIYCVQCQVSAEHRYCLYKMPDPDTDDEDVNWTCEQCLPGVTKQSSLYNFCLSPSRKSKRLSLRSDRAAEVGINLKKSPKNISCSLAEAEVWGCDYGPSLQPLNVNLKFNVPEPAQLKGDCSLLNAEDKNLHCCSENCEDQKLKKKRRLILENGDSSDEDSVSAKVKAFQVAPDACTAILNGSCHQSSTEFHNYVHAQPIVDPIWSGCFDCCYGKYGRVTGLVAHLSSKACLKVCDGAKALPWLLGVEMLPRSDAWPKSFSRSPPTDDNIGLYFFPEYERDERIFDGLLQEIIDYDLTLKIVIDNMELLVFSSLQLPQESWRFRGKYYLWGVFRPKQVSFRNPADDILVRNSSDEGVMSSMPANGMGSREERDPLKSLRTQSPPSPLNTSSSYGADSPHSALHPKGIISSSELVFSRSSKSLSPNNEKSGDIGLNLEKQRGHGKEKETFPDSFGGGNDNVSIRPCLEKFPSEVVDNSVVTKVGSSSKHLSLGLSRPVGRDRTPE</sequence>
<evidence type="ECO:0000313" key="8">
    <source>
        <dbReference type="EMBL" id="KAF8405858.1"/>
    </source>
</evidence>
<organism evidence="8 9">
    <name type="scientific">Tetracentron sinense</name>
    <name type="common">Spur-leaf</name>
    <dbReference type="NCBI Taxonomy" id="13715"/>
    <lineage>
        <taxon>Eukaryota</taxon>
        <taxon>Viridiplantae</taxon>
        <taxon>Streptophyta</taxon>
        <taxon>Embryophyta</taxon>
        <taxon>Tracheophyta</taxon>
        <taxon>Spermatophyta</taxon>
        <taxon>Magnoliopsida</taxon>
        <taxon>Trochodendrales</taxon>
        <taxon>Trochodendraceae</taxon>
        <taxon>Tetracentron</taxon>
    </lineage>
</organism>
<evidence type="ECO:0000259" key="7">
    <source>
        <dbReference type="Pfam" id="PF23121"/>
    </source>
</evidence>
<reference evidence="8 9" key="1">
    <citation type="submission" date="2020-04" db="EMBL/GenBank/DDBJ databases">
        <title>Plant Genome Project.</title>
        <authorList>
            <person name="Zhang R.-G."/>
        </authorList>
    </citation>
    <scope>NUCLEOTIDE SEQUENCE [LARGE SCALE GENOMIC DNA]</scope>
    <source>
        <strain evidence="8">YNK0</strain>
        <tissue evidence="8">Leaf</tissue>
    </source>
</reference>
<proteinExistence type="predicted"/>
<dbReference type="OMA" id="SMERECG"/>
<dbReference type="SUPFAM" id="SSF57903">
    <property type="entry name" value="FYVE/PHD zinc finger"/>
    <property type="match status" value="1"/>
</dbReference>
<feature type="region of interest" description="Disordered" evidence="6">
    <location>
        <begin position="376"/>
        <end position="427"/>
    </location>
</feature>
<dbReference type="Proteomes" id="UP000655225">
    <property type="component" value="Unassembled WGS sequence"/>
</dbReference>
<feature type="compositionally biased region" description="Low complexity" evidence="6">
    <location>
        <begin position="508"/>
        <end position="519"/>
    </location>
</feature>
<feature type="domain" description="AIPP2-like SPOC-like" evidence="7">
    <location>
        <begin position="230"/>
        <end position="358"/>
    </location>
</feature>
<dbReference type="GO" id="GO:0140566">
    <property type="term" value="F:histone reader activity"/>
    <property type="evidence" value="ECO:0007669"/>
    <property type="project" value="InterPro"/>
</dbReference>
<keyword evidence="1" id="KW-0479">Metal-binding</keyword>
<dbReference type="GO" id="GO:0034244">
    <property type="term" value="P:negative regulation of transcription elongation by RNA polymerase II"/>
    <property type="evidence" value="ECO:0007669"/>
    <property type="project" value="InterPro"/>
</dbReference>
<dbReference type="InterPro" id="IPR049914">
    <property type="entry name" value="PHD1-3/5-6"/>
</dbReference>
<keyword evidence="3" id="KW-0862">Zinc</keyword>
<evidence type="ECO:0000256" key="6">
    <source>
        <dbReference type="SAM" id="MobiDB-lite"/>
    </source>
</evidence>
<name>A0A835DIU0_TETSI</name>